<sequence length="98" mass="11119">MFELIRVFPNHASPYVGGYVDFDRQYTVGEFIEEILKKYPAISGSFVVDATSHVAHYRKGKLLNEDFPEKVLKARIAAVSFCTGWNKADYVITKLDGQ</sequence>
<accession>A0A3E4Z752</accession>
<dbReference type="AlphaFoldDB" id="A0A3E4Z752"/>
<proteinExistence type="predicted"/>
<evidence type="ECO:0000313" key="1">
    <source>
        <dbReference type="EMBL" id="RGM90343.1"/>
    </source>
</evidence>
<dbReference type="Proteomes" id="UP000260814">
    <property type="component" value="Unassembled WGS sequence"/>
</dbReference>
<dbReference type="RefSeq" id="WP_117702137.1">
    <property type="nucleotide sequence ID" value="NZ_QSTW01000013.1"/>
</dbReference>
<organism evidence="1 2">
    <name type="scientific">Phocaeicola plebeius</name>
    <dbReference type="NCBI Taxonomy" id="310297"/>
    <lineage>
        <taxon>Bacteria</taxon>
        <taxon>Pseudomonadati</taxon>
        <taxon>Bacteroidota</taxon>
        <taxon>Bacteroidia</taxon>
        <taxon>Bacteroidales</taxon>
        <taxon>Bacteroidaceae</taxon>
        <taxon>Phocaeicola</taxon>
    </lineage>
</organism>
<comment type="caution">
    <text evidence="1">The sequence shown here is derived from an EMBL/GenBank/DDBJ whole genome shotgun (WGS) entry which is preliminary data.</text>
</comment>
<gene>
    <name evidence="1" type="ORF">DXB87_10610</name>
</gene>
<evidence type="ECO:0000313" key="2">
    <source>
        <dbReference type="Proteomes" id="UP000260814"/>
    </source>
</evidence>
<name>A0A3E4Z752_9BACT</name>
<protein>
    <submittedName>
        <fullName evidence="1">Uncharacterized protein</fullName>
    </submittedName>
</protein>
<dbReference type="EMBL" id="QSTW01000013">
    <property type="protein sequence ID" value="RGM90343.1"/>
    <property type="molecule type" value="Genomic_DNA"/>
</dbReference>
<reference evidence="1 2" key="1">
    <citation type="submission" date="2018-08" db="EMBL/GenBank/DDBJ databases">
        <title>A genome reference for cultivated species of the human gut microbiota.</title>
        <authorList>
            <person name="Zou Y."/>
            <person name="Xue W."/>
            <person name="Luo G."/>
        </authorList>
    </citation>
    <scope>NUCLEOTIDE SEQUENCE [LARGE SCALE GENOMIC DNA]</scope>
    <source>
        <strain evidence="1 2">OM06-2</strain>
    </source>
</reference>